<feature type="transmembrane region" description="Helical" evidence="1">
    <location>
        <begin position="31"/>
        <end position="50"/>
    </location>
</feature>
<organism evidence="2">
    <name type="scientific">marine sediment metagenome</name>
    <dbReference type="NCBI Taxonomy" id="412755"/>
    <lineage>
        <taxon>unclassified sequences</taxon>
        <taxon>metagenomes</taxon>
        <taxon>ecological metagenomes</taxon>
    </lineage>
</organism>
<comment type="caution">
    <text evidence="2">The sequence shown here is derived from an EMBL/GenBank/DDBJ whole genome shotgun (WGS) entry which is preliminary data.</text>
</comment>
<protein>
    <submittedName>
        <fullName evidence="2">Uncharacterized protein</fullName>
    </submittedName>
</protein>
<keyword evidence="1" id="KW-0472">Membrane</keyword>
<name>A0A0F9G660_9ZZZZ</name>
<accession>A0A0F9G660</accession>
<gene>
    <name evidence="2" type="ORF">LCGC14_1866760</name>
</gene>
<proteinExistence type="predicted"/>
<evidence type="ECO:0000256" key="1">
    <source>
        <dbReference type="SAM" id="Phobius"/>
    </source>
</evidence>
<reference evidence="2" key="1">
    <citation type="journal article" date="2015" name="Nature">
        <title>Complex archaea that bridge the gap between prokaryotes and eukaryotes.</title>
        <authorList>
            <person name="Spang A."/>
            <person name="Saw J.H."/>
            <person name="Jorgensen S.L."/>
            <person name="Zaremba-Niedzwiedzka K."/>
            <person name="Martijn J."/>
            <person name="Lind A.E."/>
            <person name="van Eijk R."/>
            <person name="Schleper C."/>
            <person name="Guy L."/>
            <person name="Ettema T.J."/>
        </authorList>
    </citation>
    <scope>NUCLEOTIDE SEQUENCE</scope>
</reference>
<sequence length="51" mass="5930">MKLTQKNFDDLINILNHKITKIENDIKWIKYIGYYFIGLFTSLVIGGAIVL</sequence>
<evidence type="ECO:0000313" key="2">
    <source>
        <dbReference type="EMBL" id="KKL94228.1"/>
    </source>
</evidence>
<keyword evidence="1" id="KW-1133">Transmembrane helix</keyword>
<dbReference type="AlphaFoldDB" id="A0A0F9G660"/>
<dbReference type="EMBL" id="LAZR01018981">
    <property type="protein sequence ID" value="KKL94228.1"/>
    <property type="molecule type" value="Genomic_DNA"/>
</dbReference>
<keyword evidence="1" id="KW-0812">Transmembrane</keyword>